<dbReference type="InterPro" id="IPR046461">
    <property type="entry name" value="TerL_ATPase"/>
</dbReference>
<dbReference type="InterPro" id="IPR027417">
    <property type="entry name" value="P-loop_NTPase"/>
</dbReference>
<feature type="domain" description="Terminase large subunit-like endonuclease" evidence="2">
    <location>
        <begin position="212"/>
        <end position="482"/>
    </location>
</feature>
<feature type="domain" description="Terminase large subunit-like ATPase" evidence="1">
    <location>
        <begin position="47"/>
        <end position="190"/>
    </location>
</feature>
<dbReference type="PANTHER" id="PTHR41287">
    <property type="match status" value="1"/>
</dbReference>
<name>A0A411WLZ5_9GAMM</name>
<keyword evidence="4" id="KW-1185">Reference proteome</keyword>
<evidence type="ECO:0000259" key="1">
    <source>
        <dbReference type="Pfam" id="PF03354"/>
    </source>
</evidence>
<protein>
    <submittedName>
        <fullName evidence="3">Terminase large subunit</fullName>
    </submittedName>
</protein>
<dbReference type="PANTHER" id="PTHR41287:SF1">
    <property type="entry name" value="PROTEIN YMFN"/>
    <property type="match status" value="1"/>
</dbReference>
<dbReference type="InterPro" id="IPR046462">
    <property type="entry name" value="TerL_nuclease"/>
</dbReference>
<dbReference type="KEGG" id="prag:EKN56_12640"/>
<dbReference type="AlphaFoldDB" id="A0A411WLZ5"/>
<gene>
    <name evidence="3" type="ORF">EKN56_12640</name>
</gene>
<accession>A0A411WLZ5</accession>
<reference evidence="3 4" key="1">
    <citation type="submission" date="2019-03" db="EMBL/GenBank/DDBJ databases">
        <title>Pragia sp. nov. isolated from the gut tract of Carduelis flavirostris.</title>
        <authorList>
            <person name="Ge Y."/>
        </authorList>
    </citation>
    <scope>NUCLEOTIDE SEQUENCE [LARGE SCALE GENOMIC DNA]</scope>
    <source>
        <strain evidence="3 4">CF-458</strain>
    </source>
</reference>
<evidence type="ECO:0000313" key="4">
    <source>
        <dbReference type="Proteomes" id="UP000293154"/>
    </source>
</evidence>
<dbReference type="GO" id="GO:0004519">
    <property type="term" value="F:endonuclease activity"/>
    <property type="evidence" value="ECO:0007669"/>
    <property type="project" value="InterPro"/>
</dbReference>
<dbReference type="InterPro" id="IPR005021">
    <property type="entry name" value="Terminase_largesu-like"/>
</dbReference>
<sequence>MTRGERVIAFIERYCIVPEGKLLGQPMKLDPFQKKFILDIYDNPSGTDMAILSIARKNGKTGLIAGILLAHLVGPEAVQNSQIVSGAMSREQASIVFNLAVKMINLNPELQEIVHIIPSGKRLIGLPCNVEYKALSAEGKTTHGLSPILAILDETGQVRGSQDDFIDAITTAQGAHENPLLIVISTQAANDADLLSIWIDDAVRSKDPHIVCHVYEADKDADISLRDTWLSANPALGTFRSEKDMSRQAEKAGRMPSFENTFRNLNLNQRVSVVSPFVSRSVWELCGEAPLAITGTCFAGLDLSEKKDLTAFVIVGQSADGFWNVYPYFWTPEKTLLERAKTDRVSYDVWVKQGFLRTTPGVTVDYDFVVNDIGNILLEFEIDAIAFDRWRIEILRKSAESADLTLPLIPFGQGFKDMAPALDTLEENLLNGRLRHGMHPVLTMCAQNAVTIKDAASNRKLDKSKATGRMDGMVALTMAMGASNGDAVEEEGDIDDFLSKPLSM</sequence>
<dbReference type="OrthoDB" id="9760250at2"/>
<dbReference type="RefSeq" id="WP_130592104.1">
    <property type="nucleotide sequence ID" value="NZ_CP034752.1"/>
</dbReference>
<dbReference type="Pfam" id="PF03354">
    <property type="entry name" value="TerL_ATPase"/>
    <property type="match status" value="1"/>
</dbReference>
<proteinExistence type="predicted"/>
<dbReference type="Gene3D" id="3.40.50.300">
    <property type="entry name" value="P-loop containing nucleotide triphosphate hydrolases"/>
    <property type="match status" value="1"/>
</dbReference>
<evidence type="ECO:0000313" key="3">
    <source>
        <dbReference type="EMBL" id="QBH97166.1"/>
    </source>
</evidence>
<organism evidence="3 4">
    <name type="scientific">Limnobaculum zhutongyuii</name>
    <dbReference type="NCBI Taxonomy" id="2498113"/>
    <lineage>
        <taxon>Bacteria</taxon>
        <taxon>Pseudomonadati</taxon>
        <taxon>Pseudomonadota</taxon>
        <taxon>Gammaproteobacteria</taxon>
        <taxon>Enterobacterales</taxon>
        <taxon>Budviciaceae</taxon>
        <taxon>Limnobaculum</taxon>
    </lineage>
</organism>
<evidence type="ECO:0000259" key="2">
    <source>
        <dbReference type="Pfam" id="PF20441"/>
    </source>
</evidence>
<dbReference type="EMBL" id="CP034752">
    <property type="protein sequence ID" value="QBH97166.1"/>
    <property type="molecule type" value="Genomic_DNA"/>
</dbReference>
<dbReference type="Proteomes" id="UP000293154">
    <property type="component" value="Chromosome"/>
</dbReference>
<dbReference type="Pfam" id="PF20441">
    <property type="entry name" value="TerL_nuclease"/>
    <property type="match status" value="1"/>
</dbReference>